<dbReference type="PANTHER" id="PTHR43133:SF25">
    <property type="entry name" value="RNA POLYMERASE SIGMA FACTOR RFAY-RELATED"/>
    <property type="match status" value="1"/>
</dbReference>
<keyword evidence="2" id="KW-0805">Transcription regulation</keyword>
<dbReference type="GO" id="GO:0016987">
    <property type="term" value="F:sigma factor activity"/>
    <property type="evidence" value="ECO:0007669"/>
    <property type="project" value="UniProtKB-KW"/>
</dbReference>
<reference evidence="7" key="1">
    <citation type="submission" date="2020-05" db="EMBL/GenBank/DDBJ databases">
        <title>Identification of trans-AT polyketide cluster in two marine bacteria, producers of a novel glutaramide-containing polyketide sesbanimide D and analogs.</title>
        <authorList>
            <person name="Kacar D."/>
            <person name="Rodriguez P."/>
            <person name="Canedo L."/>
            <person name="Gonzalez E."/>
            <person name="Galan B."/>
            <person name="De La Calle F."/>
            <person name="Garcia J.L."/>
        </authorList>
    </citation>
    <scope>NUCLEOTIDE SEQUENCE</scope>
    <source>
        <strain evidence="7">PHM038</strain>
    </source>
</reference>
<name>A0A926NQN4_9HYPH</name>
<keyword evidence="4" id="KW-0804">Transcription</keyword>
<dbReference type="GO" id="GO:0003677">
    <property type="term" value="F:DNA binding"/>
    <property type="evidence" value="ECO:0007669"/>
    <property type="project" value="InterPro"/>
</dbReference>
<evidence type="ECO:0000256" key="2">
    <source>
        <dbReference type="ARBA" id="ARBA00023015"/>
    </source>
</evidence>
<evidence type="ECO:0000313" key="7">
    <source>
        <dbReference type="EMBL" id="MBD1545592.1"/>
    </source>
</evidence>
<feature type="domain" description="RNA polymerase sigma factor 70 region 4 type 2" evidence="6">
    <location>
        <begin position="109"/>
        <end position="156"/>
    </location>
</feature>
<dbReference type="InterPro" id="IPR013324">
    <property type="entry name" value="RNA_pol_sigma_r3/r4-like"/>
</dbReference>
<dbReference type="GO" id="GO:0006352">
    <property type="term" value="P:DNA-templated transcription initiation"/>
    <property type="evidence" value="ECO:0007669"/>
    <property type="project" value="InterPro"/>
</dbReference>
<dbReference type="SUPFAM" id="SSF88659">
    <property type="entry name" value="Sigma3 and sigma4 domains of RNA polymerase sigma factors"/>
    <property type="match status" value="1"/>
</dbReference>
<gene>
    <name evidence="7" type="ORF">HK439_04920</name>
</gene>
<dbReference type="InterPro" id="IPR036388">
    <property type="entry name" value="WH-like_DNA-bd_sf"/>
</dbReference>
<dbReference type="EMBL" id="JABFCZ010000005">
    <property type="protein sequence ID" value="MBD1545592.1"/>
    <property type="molecule type" value="Genomic_DNA"/>
</dbReference>
<dbReference type="InterPro" id="IPR014284">
    <property type="entry name" value="RNA_pol_sigma-70_dom"/>
</dbReference>
<dbReference type="Proteomes" id="UP000598467">
    <property type="component" value="Unassembled WGS sequence"/>
</dbReference>
<evidence type="ECO:0000313" key="8">
    <source>
        <dbReference type="Proteomes" id="UP000598467"/>
    </source>
</evidence>
<protein>
    <submittedName>
        <fullName evidence="7">RNA polymerase sigma factor</fullName>
    </submittedName>
</protein>
<comment type="similarity">
    <text evidence="1">Belongs to the sigma-70 factor family. ECF subfamily.</text>
</comment>
<accession>A0A926NQN4</accession>
<dbReference type="NCBIfam" id="TIGR02937">
    <property type="entry name" value="sigma70-ECF"/>
    <property type="match status" value="1"/>
</dbReference>
<dbReference type="AlphaFoldDB" id="A0A926NQN4"/>
<dbReference type="Gene3D" id="1.10.1740.10">
    <property type="match status" value="1"/>
</dbReference>
<comment type="caution">
    <text evidence="7">The sequence shown here is derived from an EMBL/GenBank/DDBJ whole genome shotgun (WGS) entry which is preliminary data.</text>
</comment>
<evidence type="ECO:0000256" key="3">
    <source>
        <dbReference type="ARBA" id="ARBA00023082"/>
    </source>
</evidence>
<evidence type="ECO:0000256" key="4">
    <source>
        <dbReference type="ARBA" id="ARBA00023163"/>
    </source>
</evidence>
<proteinExistence type="inferred from homology"/>
<dbReference type="Gene3D" id="1.10.10.10">
    <property type="entry name" value="Winged helix-like DNA-binding domain superfamily/Winged helix DNA-binding domain"/>
    <property type="match status" value="1"/>
</dbReference>
<evidence type="ECO:0000259" key="6">
    <source>
        <dbReference type="Pfam" id="PF08281"/>
    </source>
</evidence>
<evidence type="ECO:0000256" key="1">
    <source>
        <dbReference type="ARBA" id="ARBA00010641"/>
    </source>
</evidence>
<keyword evidence="3" id="KW-0731">Sigma factor</keyword>
<dbReference type="InterPro" id="IPR013249">
    <property type="entry name" value="RNA_pol_sigma70_r4_t2"/>
</dbReference>
<dbReference type="SUPFAM" id="SSF88946">
    <property type="entry name" value="Sigma2 domain of RNA polymerase sigma factors"/>
    <property type="match status" value="1"/>
</dbReference>
<dbReference type="InterPro" id="IPR013325">
    <property type="entry name" value="RNA_pol_sigma_r2"/>
</dbReference>
<evidence type="ECO:0000259" key="5">
    <source>
        <dbReference type="Pfam" id="PF04542"/>
    </source>
</evidence>
<sequence length="176" mass="19833">MVDQPLRDWIEGNLDRLYGFAFALSQDSDQARELVQESVMHALSAARWPDGPDTYRAWMFRILRNAFVDRYRKAGRELSLDGTEDVADEWSGGSGSERKMIDIITVRIAVGRLSIDHREIIALIDFAGFSYGQAADVLGVAEGTVMSRIARARKALLKTMAEDNVTPLARSRRTRR</sequence>
<dbReference type="Pfam" id="PF08281">
    <property type="entry name" value="Sigma70_r4_2"/>
    <property type="match status" value="1"/>
</dbReference>
<dbReference type="PANTHER" id="PTHR43133">
    <property type="entry name" value="RNA POLYMERASE ECF-TYPE SIGMA FACTO"/>
    <property type="match status" value="1"/>
</dbReference>
<dbReference type="InterPro" id="IPR039425">
    <property type="entry name" value="RNA_pol_sigma-70-like"/>
</dbReference>
<organism evidence="7 8">
    <name type="scientific">Roseibium aggregatum</name>
    <dbReference type="NCBI Taxonomy" id="187304"/>
    <lineage>
        <taxon>Bacteria</taxon>
        <taxon>Pseudomonadati</taxon>
        <taxon>Pseudomonadota</taxon>
        <taxon>Alphaproteobacteria</taxon>
        <taxon>Hyphomicrobiales</taxon>
        <taxon>Stappiaceae</taxon>
        <taxon>Roseibium</taxon>
    </lineage>
</organism>
<feature type="domain" description="RNA polymerase sigma-70 region 2" evidence="5">
    <location>
        <begin position="10"/>
        <end position="76"/>
    </location>
</feature>
<dbReference type="CDD" id="cd06171">
    <property type="entry name" value="Sigma70_r4"/>
    <property type="match status" value="1"/>
</dbReference>
<dbReference type="Pfam" id="PF04542">
    <property type="entry name" value="Sigma70_r2"/>
    <property type="match status" value="1"/>
</dbReference>
<dbReference type="InterPro" id="IPR007627">
    <property type="entry name" value="RNA_pol_sigma70_r2"/>
</dbReference>